<dbReference type="SUPFAM" id="SSF103473">
    <property type="entry name" value="MFS general substrate transporter"/>
    <property type="match status" value="1"/>
</dbReference>
<comment type="similarity">
    <text evidence="2">Belongs to the major facilitator superfamily. Nitrate/nitrite porter (TC 2.A.1.8) family.</text>
</comment>
<dbReference type="EMBL" id="CAJNNV010007771">
    <property type="protein sequence ID" value="CAE8595339.1"/>
    <property type="molecule type" value="Genomic_DNA"/>
</dbReference>
<feature type="transmembrane region" description="Helical" evidence="6">
    <location>
        <begin position="83"/>
        <end position="100"/>
    </location>
</feature>
<evidence type="ECO:0008006" key="10">
    <source>
        <dbReference type="Google" id="ProtNLM"/>
    </source>
</evidence>
<dbReference type="Gene3D" id="1.20.1250.20">
    <property type="entry name" value="MFS general substrate transporter like domains"/>
    <property type="match status" value="1"/>
</dbReference>
<feature type="transmembrane region" description="Helical" evidence="6">
    <location>
        <begin position="107"/>
        <end position="129"/>
    </location>
</feature>
<dbReference type="InterPro" id="IPR044772">
    <property type="entry name" value="NO3_transporter"/>
</dbReference>
<dbReference type="Proteomes" id="UP000654075">
    <property type="component" value="Unassembled WGS sequence"/>
</dbReference>
<dbReference type="GO" id="GO:0015112">
    <property type="term" value="F:nitrate transmembrane transporter activity"/>
    <property type="evidence" value="ECO:0007669"/>
    <property type="project" value="InterPro"/>
</dbReference>
<protein>
    <recommendedName>
        <fullName evidence="10">Major facilitator superfamily (MFS) profile domain-containing protein</fullName>
    </recommendedName>
</protein>
<reference evidence="7" key="1">
    <citation type="submission" date="2021-02" db="EMBL/GenBank/DDBJ databases">
        <authorList>
            <person name="Dougan E. K."/>
            <person name="Rhodes N."/>
            <person name="Thang M."/>
            <person name="Chan C."/>
        </authorList>
    </citation>
    <scope>NUCLEOTIDE SEQUENCE</scope>
</reference>
<dbReference type="Pfam" id="PF07690">
    <property type="entry name" value="MFS_1"/>
    <property type="match status" value="1"/>
</dbReference>
<evidence type="ECO:0000256" key="1">
    <source>
        <dbReference type="ARBA" id="ARBA00004141"/>
    </source>
</evidence>
<keyword evidence="5 6" id="KW-0472">Membrane</keyword>
<evidence type="ECO:0000313" key="9">
    <source>
        <dbReference type="Proteomes" id="UP000654075"/>
    </source>
</evidence>
<gene>
    <name evidence="7" type="ORF">PGLA1383_LOCUS13852</name>
    <name evidence="8" type="ORF">PGLA2088_LOCUS17481</name>
</gene>
<keyword evidence="9" id="KW-1185">Reference proteome</keyword>
<proteinExistence type="inferred from homology"/>
<evidence type="ECO:0000313" key="7">
    <source>
        <dbReference type="EMBL" id="CAE8595339.1"/>
    </source>
</evidence>
<dbReference type="InterPro" id="IPR011701">
    <property type="entry name" value="MFS"/>
</dbReference>
<comment type="caution">
    <text evidence="7">The sequence shown here is derived from an EMBL/GenBank/DDBJ whole genome shotgun (WGS) entry which is preliminary data.</text>
</comment>
<dbReference type="OrthoDB" id="434240at2759"/>
<dbReference type="Proteomes" id="UP000626109">
    <property type="component" value="Unassembled WGS sequence"/>
</dbReference>
<name>A0A813ECK1_POLGL</name>
<evidence type="ECO:0000313" key="8">
    <source>
        <dbReference type="EMBL" id="CAE8670511.1"/>
    </source>
</evidence>
<evidence type="ECO:0000256" key="5">
    <source>
        <dbReference type="ARBA" id="ARBA00023136"/>
    </source>
</evidence>
<evidence type="ECO:0000256" key="4">
    <source>
        <dbReference type="ARBA" id="ARBA00022989"/>
    </source>
</evidence>
<evidence type="ECO:0000256" key="6">
    <source>
        <dbReference type="SAM" id="Phobius"/>
    </source>
</evidence>
<dbReference type="GO" id="GO:0016020">
    <property type="term" value="C:membrane"/>
    <property type="evidence" value="ECO:0007669"/>
    <property type="project" value="UniProtKB-SubCell"/>
</dbReference>
<accession>A0A813ECK1</accession>
<dbReference type="InterPro" id="IPR036259">
    <property type="entry name" value="MFS_trans_sf"/>
</dbReference>
<organism evidence="7 9">
    <name type="scientific">Polarella glacialis</name>
    <name type="common">Dinoflagellate</name>
    <dbReference type="NCBI Taxonomy" id="89957"/>
    <lineage>
        <taxon>Eukaryota</taxon>
        <taxon>Sar</taxon>
        <taxon>Alveolata</taxon>
        <taxon>Dinophyceae</taxon>
        <taxon>Suessiales</taxon>
        <taxon>Suessiaceae</taxon>
        <taxon>Polarella</taxon>
    </lineage>
</organism>
<dbReference type="PANTHER" id="PTHR23515">
    <property type="entry name" value="HIGH-AFFINITY NITRATE TRANSPORTER 2.3"/>
    <property type="match status" value="1"/>
</dbReference>
<dbReference type="AlphaFoldDB" id="A0A813ECK1"/>
<comment type="subcellular location">
    <subcellularLocation>
        <location evidence="1">Membrane</location>
        <topology evidence="1">Multi-pass membrane protein</topology>
    </subcellularLocation>
</comment>
<keyword evidence="4 6" id="KW-1133">Transmembrane helix</keyword>
<keyword evidence="3 6" id="KW-0812">Transmembrane</keyword>
<feature type="transmembrane region" description="Helical" evidence="6">
    <location>
        <begin position="20"/>
        <end position="44"/>
    </location>
</feature>
<evidence type="ECO:0000256" key="3">
    <source>
        <dbReference type="ARBA" id="ARBA00022692"/>
    </source>
</evidence>
<dbReference type="EMBL" id="CAJNNW010023319">
    <property type="protein sequence ID" value="CAE8670511.1"/>
    <property type="molecule type" value="Genomic_DNA"/>
</dbReference>
<sequence length="277" mass="30037">MGTLLERYSCVNMQTGLLLWGALFIGLAATITAPWSFILIRFLVGVVGATFVTNQVWCSLMFASNVVGTANACAAGWGNLGGGVTQIFMVLVLFQPFVAAGMEPDRAWRVAMVVPAILLFLCAITIKLLCWDTHSKTLRCGRPREDAEALNVGIRRGSEGSQSGFDGHAVLSMLRDRAGHEQCASNALQDLLPAAERRCSRPGQFFRPDEPLCQVSGRCAQRQALPEVRLPGPHLGTVLGLVFRGHFPLWLWLHGQLTALVRGADRPCLLLDVRAGG</sequence>
<evidence type="ECO:0000256" key="2">
    <source>
        <dbReference type="ARBA" id="ARBA00008432"/>
    </source>
</evidence>